<keyword evidence="3" id="KW-0010">Activator</keyword>
<dbReference type="GO" id="GO:0043565">
    <property type="term" value="F:sequence-specific DNA binding"/>
    <property type="evidence" value="ECO:0007669"/>
    <property type="project" value="InterPro"/>
</dbReference>
<evidence type="ECO:0000256" key="4">
    <source>
        <dbReference type="ARBA" id="ARBA00023163"/>
    </source>
</evidence>
<dbReference type="PROSITE" id="PS01124">
    <property type="entry name" value="HTH_ARAC_FAMILY_2"/>
    <property type="match status" value="1"/>
</dbReference>
<keyword evidence="4" id="KW-0804">Transcription</keyword>
<dbReference type="Pfam" id="PF12852">
    <property type="entry name" value="Cupin_6"/>
    <property type="match status" value="1"/>
</dbReference>
<sequence length="301" mass="34285">MDILSEILTNAGWKADLLARTSLYKPWGFRFPCERSGGFHILSQGSCYARIKGKLIHLEKGDILFVAKGLDHDLVYSPNDKVVDIAKFRDMSEKQKRSEKLPLTTFVSVRYEVPEAAQHPFFFELPDYILVKSSDVLAHHPLNTTQVLISQELDSGIGSDLILQRLTDILLYYVIRHWLEIHPSSSPGWRSAFKDEKILRALEALHRKLSYPWTLEKLSRAVGVSRASIANRFREVLGCTPIDYLAKLRMDKGKTLMAEENFTLEEIARTVGYSSAFAFSKAYKRIHGLSPRNSEQERLGA</sequence>
<dbReference type="Gene3D" id="1.10.10.60">
    <property type="entry name" value="Homeodomain-like"/>
    <property type="match status" value="1"/>
</dbReference>
<dbReference type="Pfam" id="PF12833">
    <property type="entry name" value="HTH_18"/>
    <property type="match status" value="1"/>
</dbReference>
<dbReference type="InterPro" id="IPR018062">
    <property type="entry name" value="HTH_AraC-typ_CS"/>
</dbReference>
<comment type="caution">
    <text evidence="6">The sequence shown here is derived from an EMBL/GenBank/DDBJ whole genome shotgun (WGS) entry which is preliminary data.</text>
</comment>
<dbReference type="InterPro" id="IPR032783">
    <property type="entry name" value="AraC_lig"/>
</dbReference>
<dbReference type="PANTHER" id="PTHR46796">
    <property type="entry name" value="HTH-TYPE TRANSCRIPTIONAL ACTIVATOR RHAS-RELATED"/>
    <property type="match status" value="1"/>
</dbReference>
<dbReference type="AlphaFoldDB" id="A0A2M9X9J9"/>
<dbReference type="EMBL" id="NPDN01000009">
    <property type="protein sequence ID" value="PJZ24367.1"/>
    <property type="molecule type" value="Genomic_DNA"/>
</dbReference>
<dbReference type="SMART" id="SM00342">
    <property type="entry name" value="HTH_ARAC"/>
    <property type="match status" value="1"/>
</dbReference>
<evidence type="ECO:0000256" key="3">
    <source>
        <dbReference type="ARBA" id="ARBA00023159"/>
    </source>
</evidence>
<accession>A0A2M9X9J9</accession>
<proteinExistence type="predicted"/>
<dbReference type="OrthoDB" id="9778008at2"/>
<evidence type="ECO:0000259" key="5">
    <source>
        <dbReference type="PROSITE" id="PS01124"/>
    </source>
</evidence>
<protein>
    <submittedName>
        <fullName evidence="6">AraC family transcriptional regulator</fullName>
    </submittedName>
</protein>
<reference evidence="6 7" key="1">
    <citation type="submission" date="2017-07" db="EMBL/GenBank/DDBJ databases">
        <title>Leptospira spp. isolated from tropical soils.</title>
        <authorList>
            <person name="Thibeaux R."/>
            <person name="Iraola G."/>
            <person name="Ferres I."/>
            <person name="Bierque E."/>
            <person name="Girault D."/>
            <person name="Soupe-Gilbert M.-E."/>
            <person name="Picardeau M."/>
            <person name="Goarant C."/>
        </authorList>
    </citation>
    <scope>NUCLEOTIDE SEQUENCE [LARGE SCALE GENOMIC DNA]</scope>
    <source>
        <strain evidence="6 7">MCA1-C-A1</strain>
    </source>
</reference>
<dbReference type="InterPro" id="IPR009057">
    <property type="entry name" value="Homeodomain-like_sf"/>
</dbReference>
<dbReference type="SUPFAM" id="SSF51215">
    <property type="entry name" value="Regulatory protein AraC"/>
    <property type="match status" value="1"/>
</dbReference>
<name>A0A2M9X9J9_9LEPT</name>
<evidence type="ECO:0000256" key="1">
    <source>
        <dbReference type="ARBA" id="ARBA00023015"/>
    </source>
</evidence>
<dbReference type="SUPFAM" id="SSF46689">
    <property type="entry name" value="Homeodomain-like"/>
    <property type="match status" value="2"/>
</dbReference>
<dbReference type="PROSITE" id="PS00041">
    <property type="entry name" value="HTH_ARAC_FAMILY_1"/>
    <property type="match status" value="1"/>
</dbReference>
<keyword evidence="1" id="KW-0805">Transcription regulation</keyword>
<dbReference type="InterPro" id="IPR050204">
    <property type="entry name" value="AraC_XylS_family_regulators"/>
</dbReference>
<gene>
    <name evidence="6" type="ORF">CH357_17075</name>
</gene>
<dbReference type="RefSeq" id="WP_100707963.1">
    <property type="nucleotide sequence ID" value="NZ_NPDL01000014.1"/>
</dbReference>
<organism evidence="6 7">
    <name type="scientific">Leptospira hartskeerlii</name>
    <dbReference type="NCBI Taxonomy" id="2023177"/>
    <lineage>
        <taxon>Bacteria</taxon>
        <taxon>Pseudomonadati</taxon>
        <taxon>Spirochaetota</taxon>
        <taxon>Spirochaetia</taxon>
        <taxon>Leptospirales</taxon>
        <taxon>Leptospiraceae</taxon>
        <taxon>Leptospira</taxon>
    </lineage>
</organism>
<evidence type="ECO:0000256" key="2">
    <source>
        <dbReference type="ARBA" id="ARBA00023125"/>
    </source>
</evidence>
<dbReference type="Proteomes" id="UP000232196">
    <property type="component" value="Unassembled WGS sequence"/>
</dbReference>
<evidence type="ECO:0000313" key="6">
    <source>
        <dbReference type="EMBL" id="PJZ24367.1"/>
    </source>
</evidence>
<dbReference type="InterPro" id="IPR037923">
    <property type="entry name" value="HTH-like"/>
</dbReference>
<keyword evidence="2" id="KW-0238">DNA-binding</keyword>
<dbReference type="PANTHER" id="PTHR46796:SF7">
    <property type="entry name" value="ARAC FAMILY TRANSCRIPTIONAL REGULATOR"/>
    <property type="match status" value="1"/>
</dbReference>
<feature type="domain" description="HTH araC/xylS-type" evidence="5">
    <location>
        <begin position="199"/>
        <end position="297"/>
    </location>
</feature>
<keyword evidence="7" id="KW-1185">Reference proteome</keyword>
<dbReference type="GO" id="GO:0003700">
    <property type="term" value="F:DNA-binding transcription factor activity"/>
    <property type="evidence" value="ECO:0007669"/>
    <property type="project" value="InterPro"/>
</dbReference>
<evidence type="ECO:0000313" key="7">
    <source>
        <dbReference type="Proteomes" id="UP000232196"/>
    </source>
</evidence>
<dbReference type="InterPro" id="IPR018060">
    <property type="entry name" value="HTH_AraC"/>
</dbReference>